<comment type="subcellular location">
    <subcellularLocation>
        <location evidence="1 11">Cell membrane</location>
        <topology evidence="1 11">Multi-pass membrane protein</topology>
    </subcellularLocation>
</comment>
<reference evidence="13" key="1">
    <citation type="submission" date="2025-05" db="UniProtKB">
        <authorList>
            <consortium name="RefSeq"/>
        </authorList>
    </citation>
    <scope>NUCLEOTIDE SEQUENCE [LARGE SCALE GENOMIC DNA]</scope>
</reference>
<keyword evidence="9 11" id="KW-0675">Receptor</keyword>
<evidence type="ECO:0000256" key="10">
    <source>
        <dbReference type="ARBA" id="ARBA00023224"/>
    </source>
</evidence>
<feature type="transmembrane region" description="Helical" evidence="11">
    <location>
        <begin position="87"/>
        <end position="105"/>
    </location>
</feature>
<feature type="transmembrane region" description="Helical" evidence="11">
    <location>
        <begin position="125"/>
        <end position="147"/>
    </location>
</feature>
<dbReference type="Proteomes" id="UP001652624">
    <property type="component" value="Chromosome 2"/>
</dbReference>
<gene>
    <name evidence="14" type="primary">LOC103127893</name>
</gene>
<evidence type="ECO:0000256" key="9">
    <source>
        <dbReference type="ARBA" id="ARBA00023170"/>
    </source>
</evidence>
<keyword evidence="13" id="KW-1185">Reference proteome</keyword>
<feature type="transmembrane region" description="Helical" evidence="11">
    <location>
        <begin position="281"/>
        <end position="305"/>
    </location>
</feature>
<evidence type="ECO:0000259" key="12">
    <source>
        <dbReference type="PROSITE" id="PS50262"/>
    </source>
</evidence>
<keyword evidence="6 11" id="KW-1133">Transmembrane helix</keyword>
<evidence type="ECO:0000313" key="13">
    <source>
        <dbReference type="Proteomes" id="UP001652624"/>
    </source>
</evidence>
<evidence type="ECO:0000256" key="2">
    <source>
        <dbReference type="ARBA" id="ARBA00010663"/>
    </source>
</evidence>
<evidence type="ECO:0000313" key="14">
    <source>
        <dbReference type="RefSeq" id="XP_060028252.1"/>
    </source>
</evidence>
<dbReference type="PRINTS" id="PR01534">
    <property type="entry name" value="VOMERONASL1R"/>
</dbReference>
<evidence type="ECO:0000256" key="1">
    <source>
        <dbReference type="ARBA" id="ARBA00004651"/>
    </source>
</evidence>
<reference evidence="14" key="2">
    <citation type="submission" date="2025-08" db="UniProtKB">
        <authorList>
            <consortium name="RefSeq"/>
        </authorList>
    </citation>
    <scope>IDENTIFICATION</scope>
</reference>
<proteinExistence type="inferred from homology"/>
<protein>
    <recommendedName>
        <fullName evidence="11">Vomeronasal type-1 receptor</fullName>
    </recommendedName>
</protein>
<evidence type="ECO:0000256" key="11">
    <source>
        <dbReference type="RuleBase" id="RU364061"/>
    </source>
</evidence>
<keyword evidence="5 11" id="KW-0812">Transmembrane</keyword>
<organism evidence="13 14">
    <name type="scientific">Erinaceus europaeus</name>
    <name type="common">Western European hedgehog</name>
    <dbReference type="NCBI Taxonomy" id="9365"/>
    <lineage>
        <taxon>Eukaryota</taxon>
        <taxon>Metazoa</taxon>
        <taxon>Chordata</taxon>
        <taxon>Craniata</taxon>
        <taxon>Vertebrata</taxon>
        <taxon>Euteleostomi</taxon>
        <taxon>Mammalia</taxon>
        <taxon>Eutheria</taxon>
        <taxon>Laurasiatheria</taxon>
        <taxon>Eulipotyphla</taxon>
        <taxon>Erinaceidae</taxon>
        <taxon>Erinaceinae</taxon>
        <taxon>Erinaceus</taxon>
    </lineage>
</organism>
<keyword evidence="10 11" id="KW-0807">Transducer</keyword>
<dbReference type="Pfam" id="PF03402">
    <property type="entry name" value="V1R"/>
    <property type="match status" value="1"/>
</dbReference>
<dbReference type="PANTHER" id="PTHR24062">
    <property type="entry name" value="VOMERONASAL TYPE-1 RECEPTOR"/>
    <property type="match status" value="1"/>
</dbReference>
<evidence type="ECO:0000256" key="3">
    <source>
        <dbReference type="ARBA" id="ARBA00022475"/>
    </source>
</evidence>
<keyword evidence="3 11" id="KW-1003">Cell membrane</keyword>
<name>A0ABM3VV94_ERIEU</name>
<sequence>MDHMMGGSRNQSSHWCHKSLRELLAVKYDCYSHFNESTINTRISPWGLSSVSLFLSQAVIGILGNFSLLRHYLSLYHSRCRLRDTDLILIHLTLANFFLILSKAVPKTMRALGLTNFMSGFACQFHLYVYRVARGVSIGTTCLLSVYQTIMISPMNSYWKELKVRAPKCVGCSLSLCWILYILVNLIFPTYVSYISDQWSNSDTVKQADFQFCSNVDHHRILGLVYVTLIVSPEVLFSVLIIWSSGSMVFILFRHKHRVQHIHRTRLSPRPSAESRATQSILLLLSTFICFNTLSSMFTIFLAFYQNPKKWLVNITELISLGFPTVSPFLLMNHESTLCRVLSSCIRTRKSPVLRRNI</sequence>
<dbReference type="GeneID" id="103127893"/>
<dbReference type="RefSeq" id="XP_060028252.1">
    <property type="nucleotide sequence ID" value="XM_060172269.1"/>
</dbReference>
<dbReference type="Gene3D" id="1.20.1070.10">
    <property type="entry name" value="Rhodopsin 7-helix transmembrane proteins"/>
    <property type="match status" value="1"/>
</dbReference>
<accession>A0ABM3VV94</accession>
<feature type="transmembrane region" description="Helical" evidence="11">
    <location>
        <begin position="168"/>
        <end position="188"/>
    </location>
</feature>
<dbReference type="InterPro" id="IPR004072">
    <property type="entry name" value="Vmron_rcpt_1"/>
</dbReference>
<evidence type="ECO:0000256" key="6">
    <source>
        <dbReference type="ARBA" id="ARBA00022989"/>
    </source>
</evidence>
<evidence type="ECO:0000256" key="7">
    <source>
        <dbReference type="ARBA" id="ARBA00023040"/>
    </source>
</evidence>
<comment type="similarity">
    <text evidence="2 11">Belongs to the G-protein coupled receptor 1 family.</text>
</comment>
<keyword evidence="4 11" id="KW-0589">Pheromone response</keyword>
<keyword evidence="8 11" id="KW-0472">Membrane</keyword>
<evidence type="ECO:0000256" key="4">
    <source>
        <dbReference type="ARBA" id="ARBA00022507"/>
    </source>
</evidence>
<evidence type="ECO:0000256" key="5">
    <source>
        <dbReference type="ARBA" id="ARBA00022692"/>
    </source>
</evidence>
<feature type="domain" description="G-protein coupled receptors family 1 profile" evidence="12">
    <location>
        <begin position="64"/>
        <end position="331"/>
    </location>
</feature>
<dbReference type="SUPFAM" id="SSF81321">
    <property type="entry name" value="Family A G protein-coupled receptor-like"/>
    <property type="match status" value="1"/>
</dbReference>
<keyword evidence="7 11" id="KW-0297">G-protein coupled receptor</keyword>
<feature type="transmembrane region" description="Helical" evidence="11">
    <location>
        <begin position="46"/>
        <end position="66"/>
    </location>
</feature>
<dbReference type="PROSITE" id="PS50262">
    <property type="entry name" value="G_PROTEIN_RECEP_F1_2"/>
    <property type="match status" value="1"/>
</dbReference>
<dbReference type="InterPro" id="IPR017452">
    <property type="entry name" value="GPCR_Rhodpsn_7TM"/>
</dbReference>
<evidence type="ECO:0000256" key="8">
    <source>
        <dbReference type="ARBA" id="ARBA00023136"/>
    </source>
</evidence>